<feature type="compositionally biased region" description="Polar residues" evidence="1">
    <location>
        <begin position="87"/>
        <end position="101"/>
    </location>
</feature>
<dbReference type="EMBL" id="BJWL01000295">
    <property type="protein sequence ID" value="GFS37968.1"/>
    <property type="molecule type" value="Genomic_DNA"/>
</dbReference>
<proteinExistence type="predicted"/>
<sequence length="101" mass="10902">MVMFKVTRVDSTPFDGQKPGTFGLGRSLLEDSKHDVLGQKSSVSSSLAKQRASLCMENLGKITAVPSYSTKKRPMLANVMNQRHETQSGPRSLGSGSSIMV</sequence>
<comment type="caution">
    <text evidence="2">The sequence shown here is derived from an EMBL/GenBank/DDBJ whole genome shotgun (WGS) entry which is preliminary data.</text>
</comment>
<keyword evidence="3" id="KW-1185">Reference proteome</keyword>
<feature type="region of interest" description="Disordered" evidence="1">
    <location>
        <begin position="80"/>
        <end position="101"/>
    </location>
</feature>
<gene>
    <name evidence="2" type="ORF">Acr_00g0054930</name>
</gene>
<dbReference type="OrthoDB" id="1827857at2759"/>
<name>A0A7J0DNS2_9ERIC</name>
<accession>A0A7J0DNS2</accession>
<evidence type="ECO:0000313" key="3">
    <source>
        <dbReference type="Proteomes" id="UP000585474"/>
    </source>
</evidence>
<dbReference type="AlphaFoldDB" id="A0A7J0DNS2"/>
<dbReference type="Proteomes" id="UP000585474">
    <property type="component" value="Unassembled WGS sequence"/>
</dbReference>
<reference evidence="3" key="1">
    <citation type="submission" date="2019-07" db="EMBL/GenBank/DDBJ databases">
        <title>De Novo Assembly of kiwifruit Actinidia rufa.</title>
        <authorList>
            <person name="Sugita-Konishi S."/>
            <person name="Sato K."/>
            <person name="Mori E."/>
            <person name="Abe Y."/>
            <person name="Kisaki G."/>
            <person name="Hamano K."/>
            <person name="Suezawa K."/>
            <person name="Otani M."/>
            <person name="Fukuda T."/>
            <person name="Manabe T."/>
            <person name="Gomi K."/>
            <person name="Tabuchi M."/>
            <person name="Akimitsu K."/>
            <person name="Kataoka I."/>
        </authorList>
    </citation>
    <scope>NUCLEOTIDE SEQUENCE [LARGE SCALE GENOMIC DNA]</scope>
    <source>
        <strain evidence="3">cv. Fuchu</strain>
    </source>
</reference>
<evidence type="ECO:0000313" key="2">
    <source>
        <dbReference type="EMBL" id="GFS37968.1"/>
    </source>
</evidence>
<protein>
    <submittedName>
        <fullName evidence="2">Uncharacterized protein</fullName>
    </submittedName>
</protein>
<evidence type="ECO:0000256" key="1">
    <source>
        <dbReference type="SAM" id="MobiDB-lite"/>
    </source>
</evidence>
<organism evidence="2 3">
    <name type="scientific">Actinidia rufa</name>
    <dbReference type="NCBI Taxonomy" id="165716"/>
    <lineage>
        <taxon>Eukaryota</taxon>
        <taxon>Viridiplantae</taxon>
        <taxon>Streptophyta</taxon>
        <taxon>Embryophyta</taxon>
        <taxon>Tracheophyta</taxon>
        <taxon>Spermatophyta</taxon>
        <taxon>Magnoliopsida</taxon>
        <taxon>eudicotyledons</taxon>
        <taxon>Gunneridae</taxon>
        <taxon>Pentapetalae</taxon>
        <taxon>asterids</taxon>
        <taxon>Ericales</taxon>
        <taxon>Actinidiaceae</taxon>
        <taxon>Actinidia</taxon>
    </lineage>
</organism>